<dbReference type="AlphaFoldDB" id="A0A0J6SJC0"/>
<evidence type="ECO:0000313" key="2">
    <source>
        <dbReference type="EMBL" id="KMO33732.1"/>
    </source>
</evidence>
<protein>
    <submittedName>
        <fullName evidence="2">Uncharacterized protein</fullName>
    </submittedName>
</protein>
<dbReference type="EMBL" id="LABY01000146">
    <property type="protein sequence ID" value="KMO33732.1"/>
    <property type="molecule type" value="Genomic_DNA"/>
</dbReference>
<name>A0A0J6SJC0_9HYPH</name>
<keyword evidence="3" id="KW-1185">Reference proteome</keyword>
<proteinExistence type="predicted"/>
<keyword evidence="1" id="KW-0812">Transmembrane</keyword>
<gene>
    <name evidence="2" type="ORF">VQ02_20210</name>
</gene>
<organism evidence="2 3">
    <name type="scientific">Methylobacterium variabile</name>
    <dbReference type="NCBI Taxonomy" id="298794"/>
    <lineage>
        <taxon>Bacteria</taxon>
        <taxon>Pseudomonadati</taxon>
        <taxon>Pseudomonadota</taxon>
        <taxon>Alphaproteobacteria</taxon>
        <taxon>Hyphomicrobiales</taxon>
        <taxon>Methylobacteriaceae</taxon>
        <taxon>Methylobacterium</taxon>
    </lineage>
</organism>
<keyword evidence="1" id="KW-0472">Membrane</keyword>
<feature type="transmembrane region" description="Helical" evidence="1">
    <location>
        <begin position="20"/>
        <end position="40"/>
    </location>
</feature>
<keyword evidence="1" id="KW-1133">Transmembrane helix</keyword>
<reference evidence="2 3" key="1">
    <citation type="submission" date="2015-03" db="EMBL/GenBank/DDBJ databases">
        <title>Genome sequencing of Methylobacterium variabile DSM 16961.</title>
        <authorList>
            <person name="Chaudhry V."/>
            <person name="Patil P.B."/>
        </authorList>
    </citation>
    <scope>NUCLEOTIDE SEQUENCE [LARGE SCALE GENOMIC DNA]</scope>
    <source>
        <strain evidence="2 3">DSM 16961</strain>
    </source>
</reference>
<comment type="caution">
    <text evidence="2">The sequence shown here is derived from an EMBL/GenBank/DDBJ whole genome shotgun (WGS) entry which is preliminary data.</text>
</comment>
<evidence type="ECO:0000256" key="1">
    <source>
        <dbReference type="SAM" id="Phobius"/>
    </source>
</evidence>
<accession>A0A0J6SJC0</accession>
<sequence length="80" mass="8747">MMTGEATTEDAMPMQVAKRSLLRVFTMGLSAPAFLVAPAAEMRVLRRGETIHQAWSNVGTHMARSLGSLTGEQRTDRRTG</sequence>
<dbReference type="Proteomes" id="UP000035955">
    <property type="component" value="Unassembled WGS sequence"/>
</dbReference>
<evidence type="ECO:0000313" key="3">
    <source>
        <dbReference type="Proteomes" id="UP000035955"/>
    </source>
</evidence>